<dbReference type="CDD" id="cd00303">
    <property type="entry name" value="retropepsin_like"/>
    <property type="match status" value="1"/>
</dbReference>
<dbReference type="EMBL" id="BKCJ010005924">
    <property type="protein sequence ID" value="GEU69385.1"/>
    <property type="molecule type" value="Genomic_DNA"/>
</dbReference>
<dbReference type="InterPro" id="IPR043502">
    <property type="entry name" value="DNA/RNA_pol_sf"/>
</dbReference>
<dbReference type="SUPFAM" id="SSF56672">
    <property type="entry name" value="DNA/RNA polymerases"/>
    <property type="match status" value="1"/>
</dbReference>
<gene>
    <name evidence="2" type="ORF">Tci_041363</name>
</gene>
<proteinExistence type="predicted"/>
<dbReference type="Gene3D" id="3.10.10.10">
    <property type="entry name" value="HIV Type 1 Reverse Transcriptase, subunit A, domain 1"/>
    <property type="match status" value="1"/>
</dbReference>
<name>A0A6L2MAU0_TANCI</name>
<reference evidence="2" key="1">
    <citation type="journal article" date="2019" name="Sci. Rep.">
        <title>Draft genome of Tanacetum cinerariifolium, the natural source of mosquito coil.</title>
        <authorList>
            <person name="Yamashiro T."/>
            <person name="Shiraishi A."/>
            <person name="Satake H."/>
            <person name="Nakayama K."/>
        </authorList>
    </citation>
    <scope>NUCLEOTIDE SEQUENCE</scope>
</reference>
<evidence type="ECO:0000313" key="2">
    <source>
        <dbReference type="EMBL" id="GEU69385.1"/>
    </source>
</evidence>
<comment type="caution">
    <text evidence="2">The sequence shown here is derived from an EMBL/GenBank/DDBJ whole genome shotgun (WGS) entry which is preliminary data.</text>
</comment>
<dbReference type="AlphaFoldDB" id="A0A6L2MAU0"/>
<feature type="region of interest" description="Disordered" evidence="1">
    <location>
        <begin position="277"/>
        <end position="297"/>
    </location>
</feature>
<sequence>MSLENNRTCSNHEEDTDEDLKSFQVVVKEEEHNFDTADIFAHLSGQNEARQQSDNQRGLNNMLYIRVTKIEFPSFGGENVRGWLFKREQFFKVDGVAEYQKCEKQQRKMLKEDANYELSEMLNVVHEEDSVPHIFLNALAGRNTFQTPRVIGYVGKHDIYILIDYGSTHNFLDSNTAKKLGCQLKSTYPLQVTVANVNIRPYRHPATQKDAIESMVHELLDGGVIRHNQNHFSFLIVIVKKKDGSWRMCVVLKHNLVGPVLTTLLCRSSSSRALDSAANKEELVRRGPEAGAPGSTL</sequence>
<protein>
    <submittedName>
        <fullName evidence="2">Retrovirus-related Pol polyprotein from transposon 17.6</fullName>
    </submittedName>
</protein>
<organism evidence="2">
    <name type="scientific">Tanacetum cinerariifolium</name>
    <name type="common">Dalmatian daisy</name>
    <name type="synonym">Chrysanthemum cinerariifolium</name>
    <dbReference type="NCBI Taxonomy" id="118510"/>
    <lineage>
        <taxon>Eukaryota</taxon>
        <taxon>Viridiplantae</taxon>
        <taxon>Streptophyta</taxon>
        <taxon>Embryophyta</taxon>
        <taxon>Tracheophyta</taxon>
        <taxon>Spermatophyta</taxon>
        <taxon>Magnoliopsida</taxon>
        <taxon>eudicotyledons</taxon>
        <taxon>Gunneridae</taxon>
        <taxon>Pentapetalae</taxon>
        <taxon>asterids</taxon>
        <taxon>campanulids</taxon>
        <taxon>Asterales</taxon>
        <taxon>Asteraceae</taxon>
        <taxon>Asteroideae</taxon>
        <taxon>Anthemideae</taxon>
        <taxon>Anthemidinae</taxon>
        <taxon>Tanacetum</taxon>
    </lineage>
</organism>
<feature type="compositionally biased region" description="Basic and acidic residues" evidence="1">
    <location>
        <begin position="278"/>
        <end position="288"/>
    </location>
</feature>
<accession>A0A6L2MAU0</accession>
<evidence type="ECO:0000256" key="1">
    <source>
        <dbReference type="SAM" id="MobiDB-lite"/>
    </source>
</evidence>